<proteinExistence type="inferred from homology"/>
<name>A0ABM4DF96_HYDVU</name>
<protein>
    <recommendedName>
        <fullName evidence="2">Structural maintenance of chromosomes protein 5</fullName>
    </recommendedName>
</protein>
<evidence type="ECO:0000313" key="6">
    <source>
        <dbReference type="Proteomes" id="UP001652625"/>
    </source>
</evidence>
<evidence type="ECO:0000313" key="8">
    <source>
        <dbReference type="RefSeq" id="XP_065673094.1"/>
    </source>
</evidence>
<feature type="coiled-coil region" evidence="4">
    <location>
        <begin position="189"/>
        <end position="223"/>
    </location>
</feature>
<dbReference type="RefSeq" id="XP_065673093.1">
    <property type="nucleotide sequence ID" value="XM_065817021.1"/>
</dbReference>
<dbReference type="InterPro" id="IPR027417">
    <property type="entry name" value="P-loop_NTPase"/>
</dbReference>
<dbReference type="GeneID" id="100203090"/>
<evidence type="ECO:0000256" key="2">
    <source>
        <dbReference type="ARBA" id="ARBA00018687"/>
    </source>
</evidence>
<dbReference type="SUPFAM" id="SSF52540">
    <property type="entry name" value="P-loop containing nucleoside triphosphate hydrolases"/>
    <property type="match status" value="2"/>
</dbReference>
<accession>A0ABM4DF96</accession>
<dbReference type="PANTHER" id="PTHR45916:SF1">
    <property type="entry name" value="STRUCTURAL MAINTENANCE OF CHROMOSOMES PROTEIN 5"/>
    <property type="match status" value="1"/>
</dbReference>
<evidence type="ECO:0000313" key="7">
    <source>
        <dbReference type="RefSeq" id="XP_065673093.1"/>
    </source>
</evidence>
<evidence type="ECO:0000256" key="4">
    <source>
        <dbReference type="SAM" id="Coils"/>
    </source>
</evidence>
<evidence type="ECO:0000259" key="5">
    <source>
        <dbReference type="Pfam" id="PF13476"/>
    </source>
</evidence>
<comment type="similarity">
    <text evidence="1">Belongs to the SMC family. SMC5 subfamily.</text>
</comment>
<dbReference type="Proteomes" id="UP001652625">
    <property type="component" value="Chromosome 13"/>
</dbReference>
<keyword evidence="3 4" id="KW-0175">Coiled coil</keyword>
<dbReference type="Pfam" id="PF13476">
    <property type="entry name" value="AAA_23"/>
    <property type="match status" value="1"/>
</dbReference>
<organism evidence="6 7">
    <name type="scientific">Hydra vulgaris</name>
    <name type="common">Hydra</name>
    <name type="synonym">Hydra attenuata</name>
    <dbReference type="NCBI Taxonomy" id="6087"/>
    <lineage>
        <taxon>Eukaryota</taxon>
        <taxon>Metazoa</taxon>
        <taxon>Cnidaria</taxon>
        <taxon>Hydrozoa</taxon>
        <taxon>Hydroidolina</taxon>
        <taxon>Anthoathecata</taxon>
        <taxon>Aplanulata</taxon>
        <taxon>Hydridae</taxon>
        <taxon>Hydra</taxon>
    </lineage>
</organism>
<dbReference type="PANTHER" id="PTHR45916">
    <property type="entry name" value="STRUCTURAL MAINTENANCE OF CHROMOSOMES PROTEIN 5"/>
    <property type="match status" value="1"/>
</dbReference>
<dbReference type="InterPro" id="IPR038729">
    <property type="entry name" value="Rad50/SbcC_AAA"/>
</dbReference>
<evidence type="ECO:0000256" key="3">
    <source>
        <dbReference type="ARBA" id="ARBA00023054"/>
    </source>
</evidence>
<sequence>MSKKETVDGRIVRLKLKNFLTYDDCEFFPGENLNVVLGPNGTGKSSIVCAICLGLGGSPLLLGRAKDVGDYVKHRTKQAVIEIELFKSHGPNLVVKRIINKGSKNDSECESSSHSWYLNGKSTSKSAVVSAAADLNVQMNNLCQFLPQDKVNEFAKMTPQQLLEATEKAVGEPGMHEKHMELINLSSEFRKIQSNLSEKETAKARIEQRNKQLERDVLRHKEREKYQEQINMLQKKKPWVEYESARLSFFDIKKDKKDIEVNLKECREKNAPIEKELMRHRNSLDQLEKKDKELRDNCTNITKIANQTKDKMEKESEKVEDFNNEISNIKKEHEKRKERIQKFNREIGLLQKDLKDSPNPDILKPESDRISEVIKNLTKQFNSLTRDASEFLNEKNQHKGNIENATEQLKKLESADNLKLESLRRFDRGCYDAVLWLRSNQDKFSGKIYEPIMTQINMKNMKDAVYLESTISFNDFKSFVCENRKDQALFSDLMKDVLHLDIPSVCPPHDSMDSFAPKIPLQDLRKFGFENYMTDLFDCPKTVLKYLCENYKLHNIPIGTKITEERCNQVLAEMKGISLFFTPDSSYRMSVSKYSGKTSSNVSSLNRNRNYLNKSVDIDEKKRLEGLLQMHQKEYDLCSEKYNQIKKEIEVVNKKLEETRQQKQEIVSQMKKRSTLTSQIESKQNRLQEEEKGCPNIQNQIDKMKIKINHTNKTRLELSQQYVDQISKCIKITKERLLLAMAITQEKISMEQVQAQFRTLSENLKSLEEAYHMVSERCNNMKKQAKILLKRAQQITGETMEHLKEAFDNLPNTLEEIEALIHEQQAKLDCQYETNPLVVLDYEKNKKEINNLETEIKKTSELLADMLLKKDSLLQSWLVPLEQLILRINEQYSLFFKQMGCVGQVSLEKDPDEDYRKYGVQIQVKFRAENKLKTLTSTFQSGGERSVSTMLYLISLQELTKCPFRLVDEINQGMDPNNERRVFELVVETVCRPNTSQYFLITPKLLPNLRYTERMTILLVMNGHWMLRHDEYDVKEMIKRKRNQKSIQ</sequence>
<reference evidence="7 8" key="1">
    <citation type="submission" date="2025-05" db="UniProtKB">
        <authorList>
            <consortium name="RefSeq"/>
        </authorList>
    </citation>
    <scope>IDENTIFICATION</scope>
</reference>
<feature type="coiled-coil region" evidence="4">
    <location>
        <begin position="628"/>
        <end position="700"/>
    </location>
</feature>
<feature type="domain" description="Rad50/SbcC-type AAA" evidence="5">
    <location>
        <begin position="13"/>
        <end position="235"/>
    </location>
</feature>
<keyword evidence="6" id="KW-1185">Reference proteome</keyword>
<evidence type="ECO:0000256" key="1">
    <source>
        <dbReference type="ARBA" id="ARBA00010171"/>
    </source>
</evidence>
<feature type="coiled-coil region" evidence="4">
    <location>
        <begin position="270"/>
        <end position="346"/>
    </location>
</feature>
<feature type="coiled-coil region" evidence="4">
    <location>
        <begin position="750"/>
        <end position="784"/>
    </location>
</feature>
<feature type="coiled-coil region" evidence="4">
    <location>
        <begin position="374"/>
        <end position="415"/>
    </location>
</feature>
<feature type="coiled-coil region" evidence="4">
    <location>
        <begin position="842"/>
        <end position="869"/>
    </location>
</feature>
<dbReference type="Gene3D" id="3.40.50.300">
    <property type="entry name" value="P-loop containing nucleotide triphosphate hydrolases"/>
    <property type="match status" value="2"/>
</dbReference>
<dbReference type="RefSeq" id="XP_065673094.1">
    <property type="nucleotide sequence ID" value="XM_065817022.1"/>
</dbReference>
<gene>
    <name evidence="7 8" type="primary">LOC100203090</name>
</gene>